<dbReference type="InterPro" id="IPR029367">
    <property type="entry name" value="SMIM10"/>
</dbReference>
<evidence type="ECO:0000313" key="2">
    <source>
        <dbReference type="Proteomes" id="UP000515202"/>
    </source>
</evidence>
<dbReference type="OrthoDB" id="9619930at2759"/>
<sequence>MGGYNRPLAAAALSGLEVQLYRWIATRGSYHAFCKGLTHTLLIFFDLAWRLLVNFLYFYVVASVILNVPLQVHTQSN</sequence>
<feature type="transmembrane region" description="Helical" evidence="1">
    <location>
        <begin position="47"/>
        <end position="68"/>
    </location>
</feature>
<dbReference type="PANTHER" id="PTHR34446:SF3">
    <property type="entry name" value="SMALL INTEGRAL MEMBRANE PROTEIN 10-LIKE PROTEIN 2A-RELATED"/>
    <property type="match status" value="1"/>
</dbReference>
<keyword evidence="1" id="KW-1133">Transmembrane helix</keyword>
<evidence type="ECO:0000313" key="3">
    <source>
        <dbReference type="RefSeq" id="XP_023387863.1"/>
    </source>
</evidence>
<organism evidence="2 3">
    <name type="scientific">Pteropus vampyrus</name>
    <name type="common">Large flying fox</name>
    <dbReference type="NCBI Taxonomy" id="132908"/>
    <lineage>
        <taxon>Eukaryota</taxon>
        <taxon>Metazoa</taxon>
        <taxon>Chordata</taxon>
        <taxon>Craniata</taxon>
        <taxon>Vertebrata</taxon>
        <taxon>Euteleostomi</taxon>
        <taxon>Mammalia</taxon>
        <taxon>Eutheria</taxon>
        <taxon>Laurasiatheria</taxon>
        <taxon>Chiroptera</taxon>
        <taxon>Yinpterochiroptera</taxon>
        <taxon>Pteropodoidea</taxon>
        <taxon>Pteropodidae</taxon>
        <taxon>Pteropodinae</taxon>
        <taxon>Pteropus</taxon>
    </lineage>
</organism>
<keyword evidence="1" id="KW-0812">Transmembrane</keyword>
<dbReference type="KEGG" id="pvp:111741352"/>
<gene>
    <name evidence="3" type="primary">LOC111741352</name>
</gene>
<proteinExistence type="predicted"/>
<dbReference type="AlphaFoldDB" id="A0A6P6CKJ1"/>
<protein>
    <submittedName>
        <fullName evidence="3">Small integral membrane protein 10-like protein 2A</fullName>
    </submittedName>
</protein>
<name>A0A6P6CKJ1_PTEVA</name>
<accession>A0A6P6CKJ1</accession>
<evidence type="ECO:0000256" key="1">
    <source>
        <dbReference type="SAM" id="Phobius"/>
    </source>
</evidence>
<dbReference type="PANTHER" id="PTHR34446">
    <property type="entry name" value="SMALL INTEGRAL MEMBRANE PROTEIN 10"/>
    <property type="match status" value="1"/>
</dbReference>
<dbReference type="Proteomes" id="UP000515202">
    <property type="component" value="Unplaced"/>
</dbReference>
<dbReference type="GeneID" id="111741352"/>
<keyword evidence="1" id="KW-0472">Membrane</keyword>
<reference evidence="3" key="1">
    <citation type="submission" date="2025-08" db="UniProtKB">
        <authorList>
            <consortium name="RefSeq"/>
        </authorList>
    </citation>
    <scope>IDENTIFICATION</scope>
    <source>
        <tissue evidence="3">Kidney</tissue>
    </source>
</reference>
<dbReference type="Pfam" id="PF15118">
    <property type="entry name" value="DUF4560"/>
    <property type="match status" value="1"/>
</dbReference>
<dbReference type="RefSeq" id="XP_023387863.1">
    <property type="nucleotide sequence ID" value="XM_023532095.1"/>
</dbReference>
<keyword evidence="2" id="KW-1185">Reference proteome</keyword>